<dbReference type="EMBL" id="CAJVSB020000197">
    <property type="protein sequence ID" value="CAH2042833.1"/>
    <property type="molecule type" value="Genomic_DNA"/>
</dbReference>
<evidence type="ECO:0000256" key="9">
    <source>
        <dbReference type="ARBA" id="ARBA00023136"/>
    </source>
</evidence>
<keyword evidence="6" id="KW-0732">Signal</keyword>
<evidence type="ECO:0000256" key="12">
    <source>
        <dbReference type="SAM" id="MobiDB-lite"/>
    </source>
</evidence>
<keyword evidence="15" id="KW-1185">Reference proteome</keyword>
<dbReference type="GO" id="GO:0005886">
    <property type="term" value="C:plasma membrane"/>
    <property type="evidence" value="ECO:0007669"/>
    <property type="project" value="UniProtKB-SubCell"/>
</dbReference>
<comment type="caution">
    <text evidence="14">The sequence shown here is derived from an EMBL/GenBank/DDBJ whole genome shotgun (WGS) entry which is preliminary data.</text>
</comment>
<evidence type="ECO:0000256" key="13">
    <source>
        <dbReference type="SAM" id="Phobius"/>
    </source>
</evidence>
<comment type="subcellular location">
    <subcellularLocation>
        <location evidence="1">Cell membrane</location>
        <topology evidence="1">Single-pass type I membrane protein</topology>
    </subcellularLocation>
</comment>
<evidence type="ECO:0000256" key="4">
    <source>
        <dbReference type="ARBA" id="ARBA00022614"/>
    </source>
</evidence>
<dbReference type="PANTHER" id="PTHR27004">
    <property type="entry name" value="RECEPTOR-LIKE PROTEIN 12 ISOFORM X1"/>
    <property type="match status" value="1"/>
</dbReference>
<dbReference type="SUPFAM" id="SSF52058">
    <property type="entry name" value="L domain-like"/>
    <property type="match status" value="1"/>
</dbReference>
<name>A0AAU9RH66_THLAR</name>
<evidence type="ECO:0000256" key="1">
    <source>
        <dbReference type="ARBA" id="ARBA00004251"/>
    </source>
</evidence>
<dbReference type="Gene3D" id="3.80.10.10">
    <property type="entry name" value="Ribonuclease Inhibitor"/>
    <property type="match status" value="1"/>
</dbReference>
<keyword evidence="10" id="KW-0675">Receptor</keyword>
<gene>
    <name evidence="14" type="ORF">TAV2_LOCUS4804</name>
</gene>
<dbReference type="Proteomes" id="UP000836841">
    <property type="component" value="Unassembled WGS sequence"/>
</dbReference>
<protein>
    <recommendedName>
        <fullName evidence="16">Receptor-like protein 12</fullName>
    </recommendedName>
</protein>
<evidence type="ECO:0000256" key="6">
    <source>
        <dbReference type="ARBA" id="ARBA00022729"/>
    </source>
</evidence>
<feature type="transmembrane region" description="Helical" evidence="13">
    <location>
        <begin position="367"/>
        <end position="386"/>
    </location>
</feature>
<comment type="similarity">
    <text evidence="2">Belongs to the RLP family.</text>
</comment>
<dbReference type="FunFam" id="3.80.10.10:FF:000041">
    <property type="entry name" value="LRR receptor-like serine/threonine-protein kinase ERECTA"/>
    <property type="match status" value="1"/>
</dbReference>
<evidence type="ECO:0000256" key="2">
    <source>
        <dbReference type="ARBA" id="ARBA00009592"/>
    </source>
</evidence>
<keyword evidence="8 13" id="KW-1133">Transmembrane helix</keyword>
<evidence type="ECO:0000256" key="5">
    <source>
        <dbReference type="ARBA" id="ARBA00022692"/>
    </source>
</evidence>
<keyword evidence="9 13" id="KW-0472">Membrane</keyword>
<evidence type="ECO:0000256" key="7">
    <source>
        <dbReference type="ARBA" id="ARBA00022737"/>
    </source>
</evidence>
<keyword evidence="11" id="KW-0325">Glycoprotein</keyword>
<organism evidence="14 15">
    <name type="scientific">Thlaspi arvense</name>
    <name type="common">Field penny-cress</name>
    <dbReference type="NCBI Taxonomy" id="13288"/>
    <lineage>
        <taxon>Eukaryota</taxon>
        <taxon>Viridiplantae</taxon>
        <taxon>Streptophyta</taxon>
        <taxon>Embryophyta</taxon>
        <taxon>Tracheophyta</taxon>
        <taxon>Spermatophyta</taxon>
        <taxon>Magnoliopsida</taxon>
        <taxon>eudicotyledons</taxon>
        <taxon>Gunneridae</taxon>
        <taxon>Pentapetalae</taxon>
        <taxon>rosids</taxon>
        <taxon>malvids</taxon>
        <taxon>Brassicales</taxon>
        <taxon>Brassicaceae</taxon>
        <taxon>Thlaspideae</taxon>
        <taxon>Thlaspi</taxon>
    </lineage>
</organism>
<dbReference type="PROSITE" id="PS51450">
    <property type="entry name" value="LRR"/>
    <property type="match status" value="1"/>
</dbReference>
<dbReference type="InterPro" id="IPR003591">
    <property type="entry name" value="Leu-rich_rpt_typical-subtyp"/>
</dbReference>
<dbReference type="AlphaFoldDB" id="A0AAU9RH66"/>
<feature type="region of interest" description="Disordered" evidence="12">
    <location>
        <begin position="327"/>
        <end position="346"/>
    </location>
</feature>
<proteinExistence type="inferred from homology"/>
<evidence type="ECO:0008006" key="16">
    <source>
        <dbReference type="Google" id="ProtNLM"/>
    </source>
</evidence>
<evidence type="ECO:0000256" key="10">
    <source>
        <dbReference type="ARBA" id="ARBA00023170"/>
    </source>
</evidence>
<evidence type="ECO:0000256" key="11">
    <source>
        <dbReference type="ARBA" id="ARBA00023180"/>
    </source>
</evidence>
<dbReference type="FunFam" id="3.80.10.10:FF:000111">
    <property type="entry name" value="LRR receptor-like serine/threonine-protein kinase ERECTA"/>
    <property type="match status" value="1"/>
</dbReference>
<reference evidence="14 15" key="1">
    <citation type="submission" date="2022-03" db="EMBL/GenBank/DDBJ databases">
        <authorList>
            <person name="Nunn A."/>
            <person name="Chopra R."/>
            <person name="Nunn A."/>
            <person name="Contreras Garrido A."/>
        </authorList>
    </citation>
    <scope>NUCLEOTIDE SEQUENCE [LARGE SCALE GENOMIC DNA]</scope>
</reference>
<keyword evidence="4" id="KW-0433">Leucine-rich repeat</keyword>
<dbReference type="PANTHER" id="PTHR27004:SF203">
    <property type="entry name" value="LEUCINE-RICH REPEAT-CONTAINING N-TERMINAL PLANT-TYPE DOMAIN-CONTAINING PROTEIN"/>
    <property type="match status" value="1"/>
</dbReference>
<dbReference type="PRINTS" id="PR00019">
    <property type="entry name" value="LEURICHRPT"/>
</dbReference>
<keyword evidence="7" id="KW-0677">Repeat</keyword>
<evidence type="ECO:0000313" key="14">
    <source>
        <dbReference type="EMBL" id="CAH2042833.1"/>
    </source>
</evidence>
<keyword evidence="3" id="KW-1003">Cell membrane</keyword>
<evidence type="ECO:0000313" key="15">
    <source>
        <dbReference type="Proteomes" id="UP000836841"/>
    </source>
</evidence>
<dbReference type="SMART" id="SM00369">
    <property type="entry name" value="LRR_TYP"/>
    <property type="match status" value="4"/>
</dbReference>
<evidence type="ECO:0000256" key="8">
    <source>
        <dbReference type="ARBA" id="ARBA00022989"/>
    </source>
</evidence>
<sequence>MKRIRNHQLLISLLIFYIIHSYTVIFCISADSVICKLKSLQYLDLSNNYFHGPIPLCLGNLSSLVMLNLQKNNFSGEIPQTFNGGSLRTLDLSYNKLQGRFPISFSTCKDLEVLNVGHNSIADVFPQWLEFLPKLIVLVLRNNKFYGPIPPSTNASSFSELHIIDLSQNNFTGTLPSKNFENWHSMGKPENNLSYSTGSPYYSDSMIIINKGVEMELKRILIVFKAVDFSQNNFHGEIPMSIGRFRALRVLNLSRNALTGVIPPSLADLRDLESLDLSHNQLSGKIPNELTRLTFLGALDLSFNKLTGKIPKGGQFETFPNAFIGNPGLVTSPPGKNEKPTPSSKSRLSSLKFRVFKANGYGWEDVLVGYGCGLVLGLVGGCYLIWMKEEHIWTAFNIKGHAQRKSRKAKTHPYGKQK</sequence>
<evidence type="ECO:0000256" key="3">
    <source>
        <dbReference type="ARBA" id="ARBA00022475"/>
    </source>
</evidence>
<dbReference type="Pfam" id="PF13855">
    <property type="entry name" value="LRR_8"/>
    <property type="match status" value="2"/>
</dbReference>
<dbReference type="InterPro" id="IPR001611">
    <property type="entry name" value="Leu-rich_rpt"/>
</dbReference>
<dbReference type="Pfam" id="PF00560">
    <property type="entry name" value="LRR_1"/>
    <property type="match status" value="3"/>
</dbReference>
<accession>A0AAU9RH66</accession>
<dbReference type="InterPro" id="IPR032675">
    <property type="entry name" value="LRR_dom_sf"/>
</dbReference>
<keyword evidence="5 13" id="KW-0812">Transmembrane</keyword>